<protein>
    <recommendedName>
        <fullName evidence="2">C-type lectin domain-containing protein</fullName>
    </recommendedName>
</protein>
<reference evidence="3 4" key="1">
    <citation type="journal article" date="2021" name="Elife">
        <title>Chloroplast acquisition without the gene transfer in kleptoplastic sea slugs, Plakobranchus ocellatus.</title>
        <authorList>
            <person name="Maeda T."/>
            <person name="Takahashi S."/>
            <person name="Yoshida T."/>
            <person name="Shimamura S."/>
            <person name="Takaki Y."/>
            <person name="Nagai Y."/>
            <person name="Toyoda A."/>
            <person name="Suzuki Y."/>
            <person name="Arimoto A."/>
            <person name="Ishii H."/>
            <person name="Satoh N."/>
            <person name="Nishiyama T."/>
            <person name="Hasebe M."/>
            <person name="Maruyama T."/>
            <person name="Minagawa J."/>
            <person name="Obokata J."/>
            <person name="Shigenobu S."/>
        </authorList>
    </citation>
    <scope>NUCLEOTIDE SEQUENCE [LARGE SCALE GENOMIC DNA]</scope>
</reference>
<dbReference type="PROSITE" id="PS50041">
    <property type="entry name" value="C_TYPE_LECTIN_2"/>
    <property type="match status" value="1"/>
</dbReference>
<organism evidence="3 4">
    <name type="scientific">Plakobranchus ocellatus</name>
    <dbReference type="NCBI Taxonomy" id="259542"/>
    <lineage>
        <taxon>Eukaryota</taxon>
        <taxon>Metazoa</taxon>
        <taxon>Spiralia</taxon>
        <taxon>Lophotrochozoa</taxon>
        <taxon>Mollusca</taxon>
        <taxon>Gastropoda</taxon>
        <taxon>Heterobranchia</taxon>
        <taxon>Euthyneura</taxon>
        <taxon>Panpulmonata</taxon>
        <taxon>Sacoglossa</taxon>
        <taxon>Placobranchoidea</taxon>
        <taxon>Plakobranchidae</taxon>
        <taxon>Plakobranchus</taxon>
    </lineage>
</organism>
<proteinExistence type="predicted"/>
<evidence type="ECO:0000256" key="1">
    <source>
        <dbReference type="SAM" id="MobiDB-lite"/>
    </source>
</evidence>
<feature type="region of interest" description="Disordered" evidence="1">
    <location>
        <begin position="24"/>
        <end position="52"/>
    </location>
</feature>
<dbReference type="InterPro" id="IPR001304">
    <property type="entry name" value="C-type_lectin-like"/>
</dbReference>
<keyword evidence="4" id="KW-1185">Reference proteome</keyword>
<feature type="domain" description="C-type lectin" evidence="2">
    <location>
        <begin position="202"/>
        <end position="266"/>
    </location>
</feature>
<evidence type="ECO:0000259" key="2">
    <source>
        <dbReference type="PROSITE" id="PS50041"/>
    </source>
</evidence>
<dbReference type="Pfam" id="PF00059">
    <property type="entry name" value="Lectin_C"/>
    <property type="match status" value="1"/>
</dbReference>
<feature type="compositionally biased region" description="Basic residues" evidence="1">
    <location>
        <begin position="24"/>
        <end position="33"/>
    </location>
</feature>
<gene>
    <name evidence="3" type="ORF">PoB_003350800</name>
</gene>
<dbReference type="CDD" id="cd00037">
    <property type="entry name" value="CLECT"/>
    <property type="match status" value="1"/>
</dbReference>
<dbReference type="EMBL" id="BLXT01003831">
    <property type="protein sequence ID" value="GFO07003.1"/>
    <property type="molecule type" value="Genomic_DNA"/>
</dbReference>
<dbReference type="Proteomes" id="UP000735302">
    <property type="component" value="Unassembled WGS sequence"/>
</dbReference>
<dbReference type="InterPro" id="IPR016186">
    <property type="entry name" value="C-type_lectin-like/link_sf"/>
</dbReference>
<dbReference type="AlphaFoldDB" id="A0AAV4AKF4"/>
<dbReference type="Gene3D" id="3.10.100.10">
    <property type="entry name" value="Mannose-Binding Protein A, subunit A"/>
    <property type="match status" value="1"/>
</dbReference>
<evidence type="ECO:0000313" key="3">
    <source>
        <dbReference type="EMBL" id="GFO07003.1"/>
    </source>
</evidence>
<dbReference type="InterPro" id="IPR016187">
    <property type="entry name" value="CTDL_fold"/>
</dbReference>
<comment type="caution">
    <text evidence="3">The sequence shown here is derived from an EMBL/GenBank/DDBJ whole genome shotgun (WGS) entry which is preliminary data.</text>
</comment>
<evidence type="ECO:0000313" key="4">
    <source>
        <dbReference type="Proteomes" id="UP000735302"/>
    </source>
</evidence>
<sequence length="290" mass="33537">MELIADGKPELALKKSLQISRRIHPQRRQKHQSLLRGNSGKNKHYRQSKSQAKPPLLKNQVWRGQPFSVVCDHERMEISPAVRITSVEIVLDSKKRVFGLTNRDSVKSEDTETWSFAPYGFWYNHWFWNRHNVHPFSLYIDVPEMWNDTVMKCFVSYTDAFGHFGTAFKSAELGNITGHPYGKDNPCKENWMKLGSPGLPPCMKTFHQNRPWQDANEYCKSYHGGHLAVIEDKNYDYIIHTLVGTTQHWLGMRYDEDSAMYDWVENPSQASSLSVKVIGDHVLELQPALS</sequence>
<dbReference type="SUPFAM" id="SSF56436">
    <property type="entry name" value="C-type lectin-like"/>
    <property type="match status" value="1"/>
</dbReference>
<accession>A0AAV4AKF4</accession>
<name>A0AAV4AKF4_9GAST</name>